<dbReference type="Proteomes" id="UP001162162">
    <property type="component" value="Unassembled WGS sequence"/>
</dbReference>
<dbReference type="GO" id="GO:0005743">
    <property type="term" value="C:mitochondrial inner membrane"/>
    <property type="evidence" value="ECO:0007669"/>
    <property type="project" value="UniProtKB-SubCell"/>
</dbReference>
<proteinExistence type="inferred from homology"/>
<dbReference type="Pfam" id="PF10183">
    <property type="entry name" value="ESSS"/>
    <property type="match status" value="1"/>
</dbReference>
<keyword evidence="13 17" id="KW-0472">Membrane</keyword>
<evidence type="ECO:0000256" key="9">
    <source>
        <dbReference type="ARBA" id="ARBA00022946"/>
    </source>
</evidence>
<reference evidence="18" key="1">
    <citation type="journal article" date="2023" name="Insect Mol. Biol.">
        <title>Genome sequencing provides insights into the evolution of gene families encoding plant cell wall-degrading enzymes in longhorned beetles.</title>
        <authorList>
            <person name="Shin N.R."/>
            <person name="Okamura Y."/>
            <person name="Kirsch R."/>
            <person name="Pauchet Y."/>
        </authorList>
    </citation>
    <scope>NUCLEOTIDE SEQUENCE</scope>
    <source>
        <strain evidence="18">AMC_N1</strain>
    </source>
</reference>
<evidence type="ECO:0000256" key="7">
    <source>
        <dbReference type="ARBA" id="ARBA00022692"/>
    </source>
</evidence>
<sequence>MDKIITHRVGLKRIVQFINRRFVSTSKKHNETATVDVCKPEAKVERDWVCYGFDYKTKAGDRNAMHSIMFVSITLCMTVGGFFLAYAPDFNFRDWSQQPKIDKYCYL</sequence>
<evidence type="ECO:0000256" key="11">
    <source>
        <dbReference type="ARBA" id="ARBA00022989"/>
    </source>
</evidence>
<feature type="transmembrane region" description="Helical" evidence="17">
    <location>
        <begin position="68"/>
        <end position="87"/>
    </location>
</feature>
<comment type="caution">
    <text evidence="18">The sequence shown here is derived from an EMBL/GenBank/DDBJ whole genome shotgun (WGS) entry which is preliminary data.</text>
</comment>
<keyword evidence="6" id="KW-0679">Respiratory chain</keyword>
<keyword evidence="12" id="KW-0496">Mitochondrion</keyword>
<evidence type="ECO:0000256" key="8">
    <source>
        <dbReference type="ARBA" id="ARBA00022792"/>
    </source>
</evidence>
<evidence type="ECO:0000256" key="10">
    <source>
        <dbReference type="ARBA" id="ARBA00022982"/>
    </source>
</evidence>
<dbReference type="PANTHER" id="PTHR13327">
    <property type="entry name" value="NADH-UBIQUINONE OXIDOREDUCTASE ESSS SUBUNIT, MITOCHONDRIAL PRECURSOR"/>
    <property type="match status" value="1"/>
</dbReference>
<organism evidence="18 19">
    <name type="scientific">Aromia moschata</name>
    <dbReference type="NCBI Taxonomy" id="1265417"/>
    <lineage>
        <taxon>Eukaryota</taxon>
        <taxon>Metazoa</taxon>
        <taxon>Ecdysozoa</taxon>
        <taxon>Arthropoda</taxon>
        <taxon>Hexapoda</taxon>
        <taxon>Insecta</taxon>
        <taxon>Pterygota</taxon>
        <taxon>Neoptera</taxon>
        <taxon>Endopterygota</taxon>
        <taxon>Coleoptera</taxon>
        <taxon>Polyphaga</taxon>
        <taxon>Cucujiformia</taxon>
        <taxon>Chrysomeloidea</taxon>
        <taxon>Cerambycidae</taxon>
        <taxon>Cerambycinae</taxon>
        <taxon>Callichromatini</taxon>
        <taxon>Aromia</taxon>
    </lineage>
</organism>
<evidence type="ECO:0000256" key="6">
    <source>
        <dbReference type="ARBA" id="ARBA00022660"/>
    </source>
</evidence>
<evidence type="ECO:0000256" key="16">
    <source>
        <dbReference type="ARBA" id="ARBA00046528"/>
    </source>
</evidence>
<evidence type="ECO:0000256" key="3">
    <source>
        <dbReference type="ARBA" id="ARBA00008915"/>
    </source>
</evidence>
<comment type="function">
    <text evidence="1">Accessory subunit of the mitochondrial membrane respiratory chain NADH dehydrogenase (Complex I), that is believed not to be involved in catalysis. Complex I functions in the transfer of electrons from NADH to the respiratory chain. The immediate electron acceptor for the enzyme is believed to be ubiquinone.</text>
</comment>
<dbReference type="InterPro" id="IPR019329">
    <property type="entry name" value="NADH_UbQ_OxRdtase_ESSS_su"/>
</dbReference>
<evidence type="ECO:0000256" key="1">
    <source>
        <dbReference type="ARBA" id="ARBA00003195"/>
    </source>
</evidence>
<dbReference type="PANTHER" id="PTHR13327:SF0">
    <property type="entry name" value="NADH DEHYDROGENASE [UBIQUINONE] 1 BETA SUBCOMPLEX SUBUNIT 11, MITOCHONDRIAL"/>
    <property type="match status" value="1"/>
</dbReference>
<keyword evidence="7 17" id="KW-0812">Transmembrane</keyword>
<keyword evidence="11 17" id="KW-1133">Transmembrane helix</keyword>
<evidence type="ECO:0000313" key="18">
    <source>
        <dbReference type="EMBL" id="KAJ8948209.1"/>
    </source>
</evidence>
<comment type="similarity">
    <text evidence="3">Belongs to the complex I NDUFB11 subunit family.</text>
</comment>
<evidence type="ECO:0000313" key="19">
    <source>
        <dbReference type="Proteomes" id="UP001162162"/>
    </source>
</evidence>
<evidence type="ECO:0000256" key="5">
    <source>
        <dbReference type="ARBA" id="ARBA00022448"/>
    </source>
</evidence>
<keyword evidence="19" id="KW-1185">Reference proteome</keyword>
<name>A0AAV8YB37_9CUCU</name>
<evidence type="ECO:0000256" key="13">
    <source>
        <dbReference type="ARBA" id="ARBA00023136"/>
    </source>
</evidence>
<keyword evidence="8" id="KW-0999">Mitochondrion inner membrane</keyword>
<keyword evidence="9" id="KW-0809">Transit peptide</keyword>
<evidence type="ECO:0000256" key="2">
    <source>
        <dbReference type="ARBA" id="ARBA00004434"/>
    </source>
</evidence>
<accession>A0AAV8YB37</accession>
<evidence type="ECO:0000256" key="17">
    <source>
        <dbReference type="SAM" id="Phobius"/>
    </source>
</evidence>
<gene>
    <name evidence="18" type="ORF">NQ318_010485</name>
</gene>
<comment type="subcellular location">
    <subcellularLocation>
        <location evidence="2">Mitochondrion inner membrane</location>
        <topology evidence="2">Single-pass membrane protein</topology>
    </subcellularLocation>
</comment>
<keyword evidence="5" id="KW-0813">Transport</keyword>
<protein>
    <recommendedName>
        <fullName evidence="4">NADH dehydrogenase [ubiquinone] 1 beta subcomplex subunit 11, mitochondrial</fullName>
    </recommendedName>
    <alternativeName>
        <fullName evidence="15">Complex I-ESSS</fullName>
    </alternativeName>
    <alternativeName>
        <fullName evidence="14">NADH-ubiquinone oxidoreductase ESSS subunit</fullName>
    </alternativeName>
</protein>
<dbReference type="AlphaFoldDB" id="A0AAV8YB37"/>
<evidence type="ECO:0000256" key="4">
    <source>
        <dbReference type="ARBA" id="ARBA00018632"/>
    </source>
</evidence>
<evidence type="ECO:0000256" key="14">
    <source>
        <dbReference type="ARBA" id="ARBA00030753"/>
    </source>
</evidence>
<comment type="subunit">
    <text evidence="16">Complex I is composed of 45 different subunits. Interacts with BCAP31.</text>
</comment>
<dbReference type="EMBL" id="JAPWTK010000142">
    <property type="protein sequence ID" value="KAJ8948209.1"/>
    <property type="molecule type" value="Genomic_DNA"/>
</dbReference>
<evidence type="ECO:0000256" key="12">
    <source>
        <dbReference type="ARBA" id="ARBA00023128"/>
    </source>
</evidence>
<keyword evidence="10" id="KW-0249">Electron transport</keyword>
<evidence type="ECO:0000256" key="15">
    <source>
        <dbReference type="ARBA" id="ARBA00031387"/>
    </source>
</evidence>